<gene>
    <name evidence="2" type="ORF">ACFQ4P_00745</name>
</gene>
<dbReference type="PANTHER" id="PTHR33169:SF14">
    <property type="entry name" value="TRANSCRIPTIONAL REGULATOR RV3488"/>
    <property type="match status" value="1"/>
</dbReference>
<protein>
    <submittedName>
        <fullName evidence="2">PadR family transcriptional regulator</fullName>
    </submittedName>
</protein>
<dbReference type="InterPro" id="IPR036390">
    <property type="entry name" value="WH_DNA-bd_sf"/>
</dbReference>
<proteinExistence type="predicted"/>
<dbReference type="Gene3D" id="1.10.10.10">
    <property type="entry name" value="Winged helix-like DNA-binding domain superfamily/Winged helix DNA-binding domain"/>
    <property type="match status" value="1"/>
</dbReference>
<feature type="domain" description="Transcription regulator PadR N-terminal" evidence="1">
    <location>
        <begin position="15"/>
        <end position="87"/>
    </location>
</feature>
<reference evidence="3" key="1">
    <citation type="journal article" date="2019" name="Int. J. Syst. Evol. Microbiol.">
        <title>The Global Catalogue of Microorganisms (GCM) 10K type strain sequencing project: providing services to taxonomists for standard genome sequencing and annotation.</title>
        <authorList>
            <consortium name="The Broad Institute Genomics Platform"/>
            <consortium name="The Broad Institute Genome Sequencing Center for Infectious Disease"/>
            <person name="Wu L."/>
            <person name="Ma J."/>
        </authorList>
    </citation>
    <scope>NUCLEOTIDE SEQUENCE [LARGE SCALE GENOMIC DNA]</scope>
    <source>
        <strain evidence="3">CCM 8980</strain>
    </source>
</reference>
<dbReference type="Proteomes" id="UP001597196">
    <property type="component" value="Unassembled WGS sequence"/>
</dbReference>
<name>A0ABW4CDZ9_9LACO</name>
<dbReference type="PANTHER" id="PTHR33169">
    <property type="entry name" value="PADR-FAMILY TRANSCRIPTIONAL REGULATOR"/>
    <property type="match status" value="1"/>
</dbReference>
<evidence type="ECO:0000259" key="1">
    <source>
        <dbReference type="Pfam" id="PF03551"/>
    </source>
</evidence>
<dbReference type="EMBL" id="JBHTOC010000001">
    <property type="protein sequence ID" value="MFD1428773.1"/>
    <property type="molecule type" value="Genomic_DNA"/>
</dbReference>
<keyword evidence="3" id="KW-1185">Reference proteome</keyword>
<evidence type="ECO:0000313" key="3">
    <source>
        <dbReference type="Proteomes" id="UP001597196"/>
    </source>
</evidence>
<comment type="caution">
    <text evidence="2">The sequence shown here is derived from an EMBL/GenBank/DDBJ whole genome shotgun (WGS) entry which is preliminary data.</text>
</comment>
<sequence length="110" mass="12201">MKQTQLLKGVLDGCVLAILARHESYGYELMQALHEYGFTSIVGGTLYPLLAKLEKQGDVTSTIKPSPDGPDRNYLTLTAHGRESLAEFQAQWHQIQSQVSHVMGEKKDDA</sequence>
<dbReference type="InterPro" id="IPR052509">
    <property type="entry name" value="Metal_resp_DNA-bind_regulator"/>
</dbReference>
<evidence type="ECO:0000313" key="2">
    <source>
        <dbReference type="EMBL" id="MFD1428773.1"/>
    </source>
</evidence>
<dbReference type="Pfam" id="PF03551">
    <property type="entry name" value="PadR"/>
    <property type="match status" value="1"/>
</dbReference>
<dbReference type="InterPro" id="IPR005149">
    <property type="entry name" value="Tscrpt_reg_PadR_N"/>
</dbReference>
<dbReference type="InterPro" id="IPR036388">
    <property type="entry name" value="WH-like_DNA-bd_sf"/>
</dbReference>
<organism evidence="2 3">
    <name type="scientific">Lacticaseibacillus mingshuiensis</name>
    <dbReference type="NCBI Taxonomy" id="2799574"/>
    <lineage>
        <taxon>Bacteria</taxon>
        <taxon>Bacillati</taxon>
        <taxon>Bacillota</taxon>
        <taxon>Bacilli</taxon>
        <taxon>Lactobacillales</taxon>
        <taxon>Lactobacillaceae</taxon>
        <taxon>Lacticaseibacillus</taxon>
    </lineage>
</organism>
<dbReference type="SUPFAM" id="SSF46785">
    <property type="entry name" value="Winged helix' DNA-binding domain"/>
    <property type="match status" value="1"/>
</dbReference>
<accession>A0ABW4CDZ9</accession>
<dbReference type="RefSeq" id="WP_203625786.1">
    <property type="nucleotide sequence ID" value="NZ_BOLQ01000001.1"/>
</dbReference>